<accession>A0A0F7FVF3</accession>
<keyword evidence="3" id="KW-1185">Reference proteome</keyword>
<dbReference type="CDD" id="cd03024">
    <property type="entry name" value="DsbA_FrnE"/>
    <property type="match status" value="1"/>
</dbReference>
<dbReference type="GO" id="GO:0016491">
    <property type="term" value="F:oxidoreductase activity"/>
    <property type="evidence" value="ECO:0007669"/>
    <property type="project" value="InterPro"/>
</dbReference>
<dbReference type="STRING" id="408015.SXIM_24690"/>
<dbReference type="InterPro" id="IPR001853">
    <property type="entry name" value="DSBA-like_thioredoxin_dom"/>
</dbReference>
<evidence type="ECO:0000313" key="2">
    <source>
        <dbReference type="EMBL" id="AKG43853.1"/>
    </source>
</evidence>
<evidence type="ECO:0000259" key="1">
    <source>
        <dbReference type="Pfam" id="PF01323"/>
    </source>
</evidence>
<dbReference type="KEGG" id="sxi:SXIM_24690"/>
<dbReference type="Pfam" id="PF01323">
    <property type="entry name" value="DSBA"/>
    <property type="match status" value="1"/>
</dbReference>
<dbReference type="HOGENOM" id="CLU_069253_0_4_11"/>
<proteinExistence type="predicted"/>
<protein>
    <recommendedName>
        <fullName evidence="1">DSBA-like thioredoxin domain-containing protein</fullName>
    </recommendedName>
</protein>
<dbReference type="SUPFAM" id="SSF52833">
    <property type="entry name" value="Thioredoxin-like"/>
    <property type="match status" value="1"/>
</dbReference>
<dbReference type="Proteomes" id="UP000034034">
    <property type="component" value="Chromosome"/>
</dbReference>
<dbReference type="InterPro" id="IPR036249">
    <property type="entry name" value="Thioredoxin-like_sf"/>
</dbReference>
<organism evidence="2 3">
    <name type="scientific">Streptomyces xiamenensis</name>
    <dbReference type="NCBI Taxonomy" id="408015"/>
    <lineage>
        <taxon>Bacteria</taxon>
        <taxon>Bacillati</taxon>
        <taxon>Actinomycetota</taxon>
        <taxon>Actinomycetes</taxon>
        <taxon>Kitasatosporales</taxon>
        <taxon>Streptomycetaceae</taxon>
        <taxon>Streptomyces</taxon>
    </lineage>
</organism>
<evidence type="ECO:0000313" key="3">
    <source>
        <dbReference type="Proteomes" id="UP000034034"/>
    </source>
</evidence>
<dbReference type="RefSeq" id="WP_046723947.1">
    <property type="nucleotide sequence ID" value="NZ_CP009922.3"/>
</dbReference>
<dbReference type="AlphaFoldDB" id="A0A0F7FVF3"/>
<dbReference type="EMBL" id="CP009922">
    <property type="protein sequence ID" value="AKG43853.1"/>
    <property type="molecule type" value="Genomic_DNA"/>
</dbReference>
<name>A0A0F7FVF3_9ACTN</name>
<gene>
    <name evidence="2" type="ORF">SXIM_24690</name>
</gene>
<dbReference type="Gene3D" id="3.40.30.10">
    <property type="entry name" value="Glutaredoxin"/>
    <property type="match status" value="1"/>
</dbReference>
<sequence>MRIDVWSDVSCPWCYISKRTFERALASFGRPGTEVVAHPYQIDGEHPAEPMPMLEWLGGKYGADRARAMSEEVTAAGRGHGITFRNERGFAANTLDAHRLLWWAGRVYGRGAQSHLEELVFAAYFTEAADISRPGVLAGRAAAAGMDEGAARAFLGSREGIEEVRNAVRSARDLGIRAVPVYRFDGGERFEGAQTDPRVFEAALSRESEESTA</sequence>
<dbReference type="PANTHER" id="PTHR13887:SF41">
    <property type="entry name" value="THIOREDOXIN SUPERFAMILY PROTEIN"/>
    <property type="match status" value="1"/>
</dbReference>
<dbReference type="PANTHER" id="PTHR13887">
    <property type="entry name" value="GLUTATHIONE S-TRANSFERASE KAPPA"/>
    <property type="match status" value="1"/>
</dbReference>
<reference evidence="2" key="1">
    <citation type="submission" date="2019-08" db="EMBL/GenBank/DDBJ databases">
        <title>Complete genome sequence of a mangrove-derived Streptomyces xiamenensis.</title>
        <authorList>
            <person name="Xu J."/>
        </authorList>
    </citation>
    <scope>NUCLEOTIDE SEQUENCE</scope>
    <source>
        <strain evidence="2">318</strain>
    </source>
</reference>
<dbReference type="PATRIC" id="fig|408015.6.peg.2509"/>
<feature type="domain" description="DSBA-like thioredoxin" evidence="1">
    <location>
        <begin position="3"/>
        <end position="194"/>
    </location>
</feature>